<protein>
    <submittedName>
        <fullName evidence="1">Uncharacterized protein</fullName>
    </submittedName>
</protein>
<name>A0ABU8SDD6_9SPHN</name>
<accession>A0ABU8SDD6</accession>
<organism evidence="1 2">
    <name type="scientific">Novosphingobium aquae</name>
    <dbReference type="NCBI Taxonomy" id="3133435"/>
    <lineage>
        <taxon>Bacteria</taxon>
        <taxon>Pseudomonadati</taxon>
        <taxon>Pseudomonadota</taxon>
        <taxon>Alphaproteobacteria</taxon>
        <taxon>Sphingomonadales</taxon>
        <taxon>Sphingomonadaceae</taxon>
        <taxon>Novosphingobium</taxon>
    </lineage>
</organism>
<gene>
    <name evidence="1" type="ORF">WG900_16495</name>
</gene>
<dbReference type="Proteomes" id="UP001379235">
    <property type="component" value="Unassembled WGS sequence"/>
</dbReference>
<evidence type="ECO:0000313" key="2">
    <source>
        <dbReference type="Proteomes" id="UP001379235"/>
    </source>
</evidence>
<dbReference type="EMBL" id="JBBHJY010000009">
    <property type="protein sequence ID" value="MEJ6011514.1"/>
    <property type="molecule type" value="Genomic_DNA"/>
</dbReference>
<keyword evidence="2" id="KW-1185">Reference proteome</keyword>
<comment type="caution">
    <text evidence="1">The sequence shown here is derived from an EMBL/GenBank/DDBJ whole genome shotgun (WGS) entry which is preliminary data.</text>
</comment>
<proteinExistence type="predicted"/>
<evidence type="ECO:0000313" key="1">
    <source>
        <dbReference type="EMBL" id="MEJ6011514.1"/>
    </source>
</evidence>
<dbReference type="RefSeq" id="WP_339968844.1">
    <property type="nucleotide sequence ID" value="NZ_JBBHJY010000009.1"/>
</dbReference>
<sequence length="247" mass="27129">MDSARQALRSAVGAIAAQPGQILEGVYSSQIDGFFDVENVVIYNLEPSTFRRSSSHGLRARRCRASDAPAAQGFGHKLDYRLTPTPRIPATPLVHLQFELTAFRSVFDVWWAVANGIAVRSAPVPGRFGLYVELSCPTPPANPATKMSILFDGIVAALQREDQPDQEAVKRLALRHGIDAHHIMTRLFQPISDSITSSRSCQLVRPYRGGVQWHPADDLCEDCTLIVSEGSAICNAYVYALPEVQLK</sequence>
<reference evidence="1 2" key="1">
    <citation type="submission" date="2024-03" db="EMBL/GenBank/DDBJ databases">
        <authorList>
            <person name="Jo J.-H."/>
        </authorList>
    </citation>
    <scope>NUCLEOTIDE SEQUENCE [LARGE SCALE GENOMIC DNA]</scope>
    <source>
        <strain evidence="1 2">AS3R-12</strain>
    </source>
</reference>